<dbReference type="InterPro" id="IPR013099">
    <property type="entry name" value="K_chnl_dom"/>
</dbReference>
<sequence length="232" mass="26524">MGFNIKISMVKELYKHRFEIFFLTQLFILFGSLLFPNDFFEDILTPTLFLINTMAGILLISKKKKLMWFLIGLFAVSLLVFGSSMLKKDTDFQENFLIRLSVYFIFYIFVTHQIILQIWRAKRVNNTVVIGLMCGYISLGFIAFFLFTTIALLEPNSFKGVIIQSSNIDMGLDSIMYYSYITLMTIGYGDIVPVTPLAQKAAIITGLMGQFYLVIVTAIIVGKYIQHNTSLD</sequence>
<dbReference type="STRING" id="1849968.A8C32_15115"/>
<keyword evidence="1" id="KW-0472">Membrane</keyword>
<comment type="caution">
    <text evidence="3">The sequence shown here is derived from an EMBL/GenBank/DDBJ whole genome shotgun (WGS) entry which is preliminary data.</text>
</comment>
<evidence type="ECO:0000313" key="4">
    <source>
        <dbReference type="Proteomes" id="UP000095713"/>
    </source>
</evidence>
<organism evidence="3 4">
    <name type="scientific">Flavivirga aquatica</name>
    <dbReference type="NCBI Taxonomy" id="1849968"/>
    <lineage>
        <taxon>Bacteria</taxon>
        <taxon>Pseudomonadati</taxon>
        <taxon>Bacteroidota</taxon>
        <taxon>Flavobacteriia</taxon>
        <taxon>Flavobacteriales</taxon>
        <taxon>Flavobacteriaceae</taxon>
        <taxon>Flavivirga</taxon>
    </lineage>
</organism>
<protein>
    <recommendedName>
        <fullName evidence="2">Potassium channel domain-containing protein</fullName>
    </recommendedName>
</protein>
<dbReference type="Pfam" id="PF07885">
    <property type="entry name" value="Ion_trans_2"/>
    <property type="match status" value="1"/>
</dbReference>
<keyword evidence="1" id="KW-0812">Transmembrane</keyword>
<proteinExistence type="predicted"/>
<reference evidence="3 4" key="1">
    <citation type="submission" date="2016-05" db="EMBL/GenBank/DDBJ databases">
        <title>Draft Genome Sequence of Algibacter sp. Strain SK-16 Isolated from the Surface Water of Aburatsubo Inlet.</title>
        <authorList>
            <person name="Wong S.-K."/>
            <person name="Yoshizawa S."/>
            <person name="Nakajima Y."/>
            <person name="Ogura Y."/>
            <person name="Tetsuya H."/>
            <person name="Hamasaki K."/>
        </authorList>
    </citation>
    <scope>NUCLEOTIDE SEQUENCE [LARGE SCALE GENOMIC DNA]</scope>
    <source>
        <strain evidence="3 4">SK-16</strain>
    </source>
</reference>
<feature type="domain" description="Potassium channel" evidence="2">
    <location>
        <begin position="171"/>
        <end position="221"/>
    </location>
</feature>
<feature type="transmembrane region" description="Helical" evidence="1">
    <location>
        <begin position="201"/>
        <end position="225"/>
    </location>
</feature>
<feature type="transmembrane region" description="Helical" evidence="1">
    <location>
        <begin position="128"/>
        <end position="153"/>
    </location>
</feature>
<name>A0A1E5T8V3_9FLAO</name>
<evidence type="ECO:0000256" key="1">
    <source>
        <dbReference type="SAM" id="Phobius"/>
    </source>
</evidence>
<dbReference type="EMBL" id="MDJD01000043">
    <property type="protein sequence ID" value="OEK07815.1"/>
    <property type="molecule type" value="Genomic_DNA"/>
</dbReference>
<feature type="transmembrane region" description="Helical" evidence="1">
    <location>
        <begin position="175"/>
        <end position="194"/>
    </location>
</feature>
<feature type="transmembrane region" description="Helical" evidence="1">
    <location>
        <begin position="43"/>
        <end position="60"/>
    </location>
</feature>
<dbReference type="Proteomes" id="UP000095713">
    <property type="component" value="Unassembled WGS sequence"/>
</dbReference>
<gene>
    <name evidence="3" type="ORF">A8C32_15115</name>
</gene>
<accession>A0A1E5T8V3</accession>
<evidence type="ECO:0000259" key="2">
    <source>
        <dbReference type="Pfam" id="PF07885"/>
    </source>
</evidence>
<keyword evidence="1" id="KW-1133">Transmembrane helix</keyword>
<feature type="transmembrane region" description="Helical" evidence="1">
    <location>
        <begin position="96"/>
        <end position="116"/>
    </location>
</feature>
<dbReference type="SUPFAM" id="SSF81324">
    <property type="entry name" value="Voltage-gated potassium channels"/>
    <property type="match status" value="1"/>
</dbReference>
<feature type="transmembrane region" description="Helical" evidence="1">
    <location>
        <begin position="20"/>
        <end position="37"/>
    </location>
</feature>
<evidence type="ECO:0000313" key="3">
    <source>
        <dbReference type="EMBL" id="OEK07815.1"/>
    </source>
</evidence>
<keyword evidence="4" id="KW-1185">Reference proteome</keyword>
<dbReference type="Gene3D" id="1.10.287.70">
    <property type="match status" value="1"/>
</dbReference>
<dbReference type="AlphaFoldDB" id="A0A1E5T8V3"/>
<feature type="transmembrane region" description="Helical" evidence="1">
    <location>
        <begin position="67"/>
        <end position="84"/>
    </location>
</feature>